<name>A0A2S9WYN7_9NEIS</name>
<feature type="coiled-coil region" evidence="1">
    <location>
        <begin position="82"/>
        <end position="116"/>
    </location>
</feature>
<sequence>MLTITFRLCMPKVERFQTWNGAPMTRIDAGLFRINIWRGAALEALNKAILGIMRDPEWLTLNAPAMRHARRKAIAKERAEFRHRKEQELGSWVERANRLEQRLSEQQADNYALRRTIAHLTREDAA</sequence>
<reference evidence="2 3" key="1">
    <citation type="submission" date="2017-01" db="EMBL/GenBank/DDBJ databases">
        <title>New insights into the genetic diversity of Chromobacterium isolated from tropical freshwater lake.</title>
        <authorList>
            <person name="Santos A.B."/>
            <person name="Nascimento A.M."/>
            <person name="Da Silva P.C."/>
        </authorList>
    </citation>
    <scope>NUCLEOTIDE SEQUENCE [LARGE SCALE GENOMIC DNA]</scope>
    <source>
        <strain evidence="2 3">56AF</strain>
    </source>
</reference>
<dbReference type="EMBL" id="MTBD01000097">
    <property type="protein sequence ID" value="PRP68587.1"/>
    <property type="molecule type" value="Genomic_DNA"/>
</dbReference>
<dbReference type="RefSeq" id="WP_106078183.1">
    <property type="nucleotide sequence ID" value="NZ_MTBD01000097.1"/>
</dbReference>
<keyword evidence="1" id="KW-0175">Coiled coil</keyword>
<evidence type="ECO:0000313" key="3">
    <source>
        <dbReference type="Proteomes" id="UP000239469"/>
    </source>
</evidence>
<dbReference type="AlphaFoldDB" id="A0A2S9WYN7"/>
<proteinExistence type="predicted"/>
<dbReference type="Proteomes" id="UP000239469">
    <property type="component" value="Unassembled WGS sequence"/>
</dbReference>
<evidence type="ECO:0000256" key="1">
    <source>
        <dbReference type="SAM" id="Coils"/>
    </source>
</evidence>
<protein>
    <submittedName>
        <fullName evidence="2">Uncharacterized protein</fullName>
    </submittedName>
</protein>
<comment type="caution">
    <text evidence="2">The sequence shown here is derived from an EMBL/GenBank/DDBJ whole genome shotgun (WGS) entry which is preliminary data.</text>
</comment>
<evidence type="ECO:0000313" key="2">
    <source>
        <dbReference type="EMBL" id="PRP68587.1"/>
    </source>
</evidence>
<accession>A0A2S9WYN7</accession>
<organism evidence="2 3">
    <name type="scientific">Chromobacterium amazonense</name>
    <dbReference type="NCBI Taxonomy" id="1382803"/>
    <lineage>
        <taxon>Bacteria</taxon>
        <taxon>Pseudomonadati</taxon>
        <taxon>Pseudomonadota</taxon>
        <taxon>Betaproteobacteria</taxon>
        <taxon>Neisseriales</taxon>
        <taxon>Chromobacteriaceae</taxon>
        <taxon>Chromobacterium</taxon>
    </lineage>
</organism>
<gene>
    <name evidence="2" type="ORF">BUE93_21330</name>
</gene>